<evidence type="ECO:0008006" key="5">
    <source>
        <dbReference type="Google" id="ProtNLM"/>
    </source>
</evidence>
<protein>
    <recommendedName>
        <fullName evidence="5">PknH-like extracellular domain-containing protein</fullName>
    </recommendedName>
</protein>
<sequence length="277" mass="29400">MPDRLFEDLYRDTEGLRWATATQVRKRGRQLARRRTATGLAVAVVLVVAGAAGTAVALAGSGPSPELPDVVATAPSTPPPSAVTPSATPPTGGGPSSPTTSRSDPPALADRTGGDASRAMRVPADAMLRASDLAPGYRVDDPEHEGDWLLGFFAGLCDGWDSGGLSPVAYRERYFVHGRDGVQQRVERYTRTLASDYLPTLRANLRNCPEIGVDVVDEGFAGDESLLAVTDDRHGWIVVRRGDLVTQIAIDTPGDRAGARRLAERAALRLCAGTDRC</sequence>
<evidence type="ECO:0000313" key="3">
    <source>
        <dbReference type="EMBL" id="GIG88963.1"/>
    </source>
</evidence>
<proteinExistence type="predicted"/>
<name>A0ABQ4E2M1_9ACTN</name>
<evidence type="ECO:0000256" key="1">
    <source>
        <dbReference type="SAM" id="MobiDB-lite"/>
    </source>
</evidence>
<organism evidence="3 4">
    <name type="scientific">Plantactinospora endophytica</name>
    <dbReference type="NCBI Taxonomy" id="673535"/>
    <lineage>
        <taxon>Bacteria</taxon>
        <taxon>Bacillati</taxon>
        <taxon>Actinomycetota</taxon>
        <taxon>Actinomycetes</taxon>
        <taxon>Micromonosporales</taxon>
        <taxon>Micromonosporaceae</taxon>
        <taxon>Plantactinospora</taxon>
    </lineage>
</organism>
<feature type="transmembrane region" description="Helical" evidence="2">
    <location>
        <begin position="36"/>
        <end position="59"/>
    </location>
</feature>
<gene>
    <name evidence="3" type="ORF">Pen02_38990</name>
</gene>
<keyword evidence="2" id="KW-0812">Transmembrane</keyword>
<accession>A0ABQ4E2M1</accession>
<feature type="compositionally biased region" description="Low complexity" evidence="1">
    <location>
        <begin position="83"/>
        <end position="107"/>
    </location>
</feature>
<keyword evidence="2" id="KW-1133">Transmembrane helix</keyword>
<evidence type="ECO:0000256" key="2">
    <source>
        <dbReference type="SAM" id="Phobius"/>
    </source>
</evidence>
<dbReference type="EMBL" id="BONW01000017">
    <property type="protein sequence ID" value="GIG88963.1"/>
    <property type="molecule type" value="Genomic_DNA"/>
</dbReference>
<evidence type="ECO:0000313" key="4">
    <source>
        <dbReference type="Proteomes" id="UP000646749"/>
    </source>
</evidence>
<keyword evidence="4" id="KW-1185">Reference proteome</keyword>
<reference evidence="3 4" key="1">
    <citation type="submission" date="2021-01" db="EMBL/GenBank/DDBJ databases">
        <title>Whole genome shotgun sequence of Plantactinospora endophytica NBRC 110450.</title>
        <authorList>
            <person name="Komaki H."/>
            <person name="Tamura T."/>
        </authorList>
    </citation>
    <scope>NUCLEOTIDE SEQUENCE [LARGE SCALE GENOMIC DNA]</scope>
    <source>
        <strain evidence="3 4">NBRC 110450</strain>
    </source>
</reference>
<dbReference type="RefSeq" id="WP_203867468.1">
    <property type="nucleotide sequence ID" value="NZ_BONW01000017.1"/>
</dbReference>
<dbReference type="Proteomes" id="UP000646749">
    <property type="component" value="Unassembled WGS sequence"/>
</dbReference>
<feature type="region of interest" description="Disordered" evidence="1">
    <location>
        <begin position="62"/>
        <end position="120"/>
    </location>
</feature>
<keyword evidence="2" id="KW-0472">Membrane</keyword>
<comment type="caution">
    <text evidence="3">The sequence shown here is derived from an EMBL/GenBank/DDBJ whole genome shotgun (WGS) entry which is preliminary data.</text>
</comment>